<feature type="transmembrane region" description="Helical" evidence="8">
    <location>
        <begin position="130"/>
        <end position="147"/>
    </location>
</feature>
<feature type="domain" description="EamA" evidence="9">
    <location>
        <begin position="157"/>
        <end position="283"/>
    </location>
</feature>
<feature type="domain" description="EamA" evidence="9">
    <location>
        <begin position="7"/>
        <end position="146"/>
    </location>
</feature>
<feature type="transmembrane region" description="Helical" evidence="8">
    <location>
        <begin position="272"/>
        <end position="290"/>
    </location>
</feature>
<dbReference type="STRING" id="1123303.GCA_000372425_00533"/>
<keyword evidence="7 8" id="KW-0472">Membrane</keyword>
<evidence type="ECO:0000256" key="2">
    <source>
        <dbReference type="ARBA" id="ARBA00007362"/>
    </source>
</evidence>
<dbReference type="Proteomes" id="UP000249495">
    <property type="component" value="Chromosome 1"/>
</dbReference>
<evidence type="ECO:0000313" key="10">
    <source>
        <dbReference type="EMBL" id="SQF40436.1"/>
    </source>
</evidence>
<comment type="subcellular location">
    <subcellularLocation>
        <location evidence="1">Cell membrane</location>
        <topology evidence="1">Multi-pass membrane protein</topology>
    </subcellularLocation>
</comment>
<dbReference type="PANTHER" id="PTHR22911:SF137">
    <property type="entry name" value="SOLUTE CARRIER FAMILY 35 MEMBER G2-RELATED"/>
    <property type="match status" value="1"/>
</dbReference>
<dbReference type="SUPFAM" id="SSF103481">
    <property type="entry name" value="Multidrug resistance efflux transporter EmrE"/>
    <property type="match status" value="2"/>
</dbReference>
<accession>A0A2X3W7Y5</accession>
<feature type="transmembrane region" description="Helical" evidence="8">
    <location>
        <begin position="37"/>
        <end position="54"/>
    </location>
</feature>
<dbReference type="InterPro" id="IPR004626">
    <property type="entry name" value="RarD"/>
</dbReference>
<organism evidence="10 11">
    <name type="scientific">Streptococcus ferus</name>
    <dbReference type="NCBI Taxonomy" id="1345"/>
    <lineage>
        <taxon>Bacteria</taxon>
        <taxon>Bacillati</taxon>
        <taxon>Bacillota</taxon>
        <taxon>Bacilli</taxon>
        <taxon>Lactobacillales</taxon>
        <taxon>Streptococcaceae</taxon>
        <taxon>Streptococcus</taxon>
    </lineage>
</organism>
<keyword evidence="6 8" id="KW-1133">Transmembrane helix</keyword>
<dbReference type="InterPro" id="IPR037185">
    <property type="entry name" value="EmrE-like"/>
</dbReference>
<evidence type="ECO:0000259" key="9">
    <source>
        <dbReference type="Pfam" id="PF00892"/>
    </source>
</evidence>
<feature type="transmembrane region" description="Helical" evidence="8">
    <location>
        <begin position="106"/>
        <end position="123"/>
    </location>
</feature>
<keyword evidence="11" id="KW-1185">Reference proteome</keyword>
<dbReference type="KEGG" id="sfer:NCTC12278_01005"/>
<evidence type="ECO:0000313" key="11">
    <source>
        <dbReference type="Proteomes" id="UP000249495"/>
    </source>
</evidence>
<evidence type="ECO:0000256" key="8">
    <source>
        <dbReference type="SAM" id="Phobius"/>
    </source>
</evidence>
<protein>
    <submittedName>
        <fullName evidence="10">Chloramphenicol-sensitive protein RarD</fullName>
    </submittedName>
</protein>
<keyword evidence="4" id="KW-1003">Cell membrane</keyword>
<evidence type="ECO:0000256" key="5">
    <source>
        <dbReference type="ARBA" id="ARBA00022692"/>
    </source>
</evidence>
<comment type="similarity">
    <text evidence="2">Belongs to the EamA transporter family.</text>
</comment>
<dbReference type="EMBL" id="LS483343">
    <property type="protein sequence ID" value="SQF40436.1"/>
    <property type="molecule type" value="Genomic_DNA"/>
</dbReference>
<dbReference type="InterPro" id="IPR000620">
    <property type="entry name" value="EamA_dom"/>
</dbReference>
<sequence length="295" mass="32944">MKKTKEGLLFALSAYLLWGVISLFWKQLSGVNAYNALSYRVLWTVVTMLLYMLISGRTRLYSRYLREMMADKRLFWTMVMAGFLIALNWLTYIYAVGHGQATEASLGYYVMPLVSVVLALIFLKESLSRWMVYAVCLAGAGVCILVANTGKIPQITILLAFSFAFYGLLKKNVRLPSDLAMLVEAAVIAPLAIVYLVFFSKESLSDYSLRENLLLAASGIVTSLPLLLFAEGVKRAPLNLIGFIQYINPTMQLLIAVLVFNETIGRGELLGFALIWLAVFLFVIGQLIVFKTKKA</sequence>
<dbReference type="NCBIfam" id="TIGR00688">
    <property type="entry name" value="rarD"/>
    <property type="match status" value="1"/>
</dbReference>
<feature type="transmembrane region" description="Helical" evidence="8">
    <location>
        <begin position="212"/>
        <end position="230"/>
    </location>
</feature>
<dbReference type="RefSeq" id="WP_026161889.1">
    <property type="nucleotide sequence ID" value="NZ_JBCLUB010000001.1"/>
</dbReference>
<name>A0A2X3W7Y5_9STRE</name>
<proteinExistence type="inferred from homology"/>
<keyword evidence="5 8" id="KW-0812">Transmembrane</keyword>
<evidence type="ECO:0000256" key="3">
    <source>
        <dbReference type="ARBA" id="ARBA00022448"/>
    </source>
</evidence>
<dbReference type="OrthoDB" id="369870at2"/>
<dbReference type="Pfam" id="PF00892">
    <property type="entry name" value="EamA"/>
    <property type="match status" value="2"/>
</dbReference>
<feature type="transmembrane region" description="Helical" evidence="8">
    <location>
        <begin position="74"/>
        <end position="94"/>
    </location>
</feature>
<dbReference type="PANTHER" id="PTHR22911">
    <property type="entry name" value="ACYL-MALONYL CONDENSING ENZYME-RELATED"/>
    <property type="match status" value="1"/>
</dbReference>
<evidence type="ECO:0000256" key="4">
    <source>
        <dbReference type="ARBA" id="ARBA00022475"/>
    </source>
</evidence>
<feature type="transmembrane region" description="Helical" evidence="8">
    <location>
        <begin position="7"/>
        <end position="25"/>
    </location>
</feature>
<evidence type="ECO:0000256" key="1">
    <source>
        <dbReference type="ARBA" id="ARBA00004651"/>
    </source>
</evidence>
<gene>
    <name evidence="10" type="primary">rarD</name>
    <name evidence="10" type="ORF">NCTC12278_01005</name>
</gene>
<feature type="transmembrane region" description="Helical" evidence="8">
    <location>
        <begin position="153"/>
        <end position="169"/>
    </location>
</feature>
<keyword evidence="3" id="KW-0813">Transport</keyword>
<evidence type="ECO:0000256" key="6">
    <source>
        <dbReference type="ARBA" id="ARBA00022989"/>
    </source>
</evidence>
<reference evidence="10 11" key="1">
    <citation type="submission" date="2018-06" db="EMBL/GenBank/DDBJ databases">
        <authorList>
            <consortium name="Pathogen Informatics"/>
            <person name="Doyle S."/>
        </authorList>
    </citation>
    <scope>NUCLEOTIDE SEQUENCE [LARGE SCALE GENOMIC DNA]</scope>
    <source>
        <strain evidence="10 11">NCTC12278</strain>
    </source>
</reference>
<dbReference type="GO" id="GO:0005886">
    <property type="term" value="C:plasma membrane"/>
    <property type="evidence" value="ECO:0007669"/>
    <property type="project" value="UniProtKB-SubCell"/>
</dbReference>
<evidence type="ECO:0000256" key="7">
    <source>
        <dbReference type="ARBA" id="ARBA00023136"/>
    </source>
</evidence>
<feature type="transmembrane region" description="Helical" evidence="8">
    <location>
        <begin position="237"/>
        <end position="260"/>
    </location>
</feature>
<feature type="transmembrane region" description="Helical" evidence="8">
    <location>
        <begin position="181"/>
        <end position="200"/>
    </location>
</feature>
<dbReference type="AlphaFoldDB" id="A0A2X3W7Y5"/>